<evidence type="ECO:0000313" key="1">
    <source>
        <dbReference type="EMBL" id="NKY38043.1"/>
    </source>
</evidence>
<sequence length="463" mass="48727">MNAATYGALMDAAAAHLAEGRRQVEGHRFDGKEDASLTVAAYLDLLDAARRHAWALISPARVAGVRASAHPHPVEAAALTMVDALPPAPGDAPITDGGPRRQHAWAVARTHIRAASDLIASHVTIDGSGWTPDAALVWDDVARQGALGRLGGMTATLLATQDALALRAGQAGLRWSQIGRWLPPADRAHRAALDVVRTAEVTGATTTELDGLSPASTTIRAATAVDELAERVARIRRAAWDLRQHPDYSTATLVDIAQVGLHLSVHTAAFHGLDLHAHALPAGDLQVGRARAWLELLTDLRTYADTAPRSQDVHSDLVAVRRLLTALVPRGRVNGDRGLSARPAERALGGTLHAGCAALAESASWCSASFNRLAQAGHLWVDVRSLSGEALSEDASLAEAKLVGGTTLARAPRDHVDGTLSRFSTAVATAVQPSFRRSPASSLESSSRDSWGVHAQPMAIALP</sequence>
<reference evidence="1 2" key="1">
    <citation type="submission" date="2020-04" db="EMBL/GenBank/DDBJ databases">
        <title>MicrobeNet Type strains.</title>
        <authorList>
            <person name="Nicholson A.C."/>
        </authorList>
    </citation>
    <scope>NUCLEOTIDE SEQUENCE [LARGE SCALE GENOMIC DNA]</scope>
    <source>
        <strain evidence="1 2">ATCC BAA-787</strain>
    </source>
</reference>
<comment type="caution">
    <text evidence="1">The sequence shown here is derived from an EMBL/GenBank/DDBJ whole genome shotgun (WGS) entry which is preliminary data.</text>
</comment>
<evidence type="ECO:0000313" key="2">
    <source>
        <dbReference type="Proteomes" id="UP000777774"/>
    </source>
</evidence>
<gene>
    <name evidence="1" type="ORF">HGA02_00455</name>
</gene>
<protein>
    <recommendedName>
        <fullName evidence="3">DUF222 domain-containing protein</fullName>
    </recommendedName>
</protein>
<accession>A0ABX1JZ63</accession>
<proteinExistence type="predicted"/>
<name>A0ABX1JZ63_9CELL</name>
<dbReference type="Proteomes" id="UP000777774">
    <property type="component" value="Unassembled WGS sequence"/>
</dbReference>
<dbReference type="RefSeq" id="WP_168676342.1">
    <property type="nucleotide sequence ID" value="NZ_JAAXOY010000001.1"/>
</dbReference>
<keyword evidence="2" id="KW-1185">Reference proteome</keyword>
<dbReference type="EMBL" id="JAAXOY010000001">
    <property type="protein sequence ID" value="NKY38043.1"/>
    <property type="molecule type" value="Genomic_DNA"/>
</dbReference>
<evidence type="ECO:0008006" key="3">
    <source>
        <dbReference type="Google" id="ProtNLM"/>
    </source>
</evidence>
<organism evidence="1 2">
    <name type="scientific">Cellulomonas septica</name>
    <dbReference type="NCBI Taxonomy" id="285080"/>
    <lineage>
        <taxon>Bacteria</taxon>
        <taxon>Bacillati</taxon>
        <taxon>Actinomycetota</taxon>
        <taxon>Actinomycetes</taxon>
        <taxon>Micrococcales</taxon>
        <taxon>Cellulomonadaceae</taxon>
        <taxon>Cellulomonas</taxon>
    </lineage>
</organism>